<dbReference type="PANTHER" id="PTHR24412">
    <property type="entry name" value="KELCH PROTEIN"/>
    <property type="match status" value="1"/>
</dbReference>
<evidence type="ECO:0000313" key="3">
    <source>
        <dbReference type="EMBL" id="GFS23230.1"/>
    </source>
</evidence>
<reference evidence="3 4" key="1">
    <citation type="journal article" date="2021" name="Elife">
        <title>Chloroplast acquisition without the gene transfer in kleptoplastic sea slugs, Plakobranchus ocellatus.</title>
        <authorList>
            <person name="Maeda T."/>
            <person name="Takahashi S."/>
            <person name="Yoshida T."/>
            <person name="Shimamura S."/>
            <person name="Takaki Y."/>
            <person name="Nagai Y."/>
            <person name="Toyoda A."/>
            <person name="Suzuki Y."/>
            <person name="Arimoto A."/>
            <person name="Ishii H."/>
            <person name="Satoh N."/>
            <person name="Nishiyama T."/>
            <person name="Hasebe M."/>
            <person name="Maruyama T."/>
            <person name="Minagawa J."/>
            <person name="Obokata J."/>
            <person name="Shigenobu S."/>
        </authorList>
    </citation>
    <scope>NUCLEOTIDE SEQUENCE [LARGE SCALE GENOMIC DNA]</scope>
</reference>
<dbReference type="Proteomes" id="UP000762676">
    <property type="component" value="Unassembled WGS sequence"/>
</dbReference>
<dbReference type="EMBL" id="BMAT01006966">
    <property type="protein sequence ID" value="GFS23230.1"/>
    <property type="molecule type" value="Genomic_DNA"/>
</dbReference>
<dbReference type="SUPFAM" id="SSF117281">
    <property type="entry name" value="Kelch motif"/>
    <property type="match status" value="1"/>
</dbReference>
<evidence type="ECO:0000256" key="1">
    <source>
        <dbReference type="ARBA" id="ARBA00022441"/>
    </source>
</evidence>
<accession>A0AAV4JLS1</accession>
<dbReference type="AlphaFoldDB" id="A0AAV4JLS1"/>
<name>A0AAV4JLS1_9GAST</name>
<gene>
    <name evidence="3" type="ORF">ElyMa_003384400</name>
</gene>
<dbReference type="InterPro" id="IPR015915">
    <property type="entry name" value="Kelch-typ_b-propeller"/>
</dbReference>
<keyword evidence="4" id="KW-1185">Reference proteome</keyword>
<evidence type="ECO:0000256" key="2">
    <source>
        <dbReference type="ARBA" id="ARBA00022737"/>
    </source>
</evidence>
<keyword evidence="1" id="KW-0880">Kelch repeat</keyword>
<dbReference type="PANTHER" id="PTHR24412:SF497">
    <property type="entry name" value="KELCH-LIKE PROTEIN 18"/>
    <property type="match status" value="1"/>
</dbReference>
<evidence type="ECO:0000313" key="4">
    <source>
        <dbReference type="Proteomes" id="UP000762676"/>
    </source>
</evidence>
<organism evidence="3 4">
    <name type="scientific">Elysia marginata</name>
    <dbReference type="NCBI Taxonomy" id="1093978"/>
    <lineage>
        <taxon>Eukaryota</taxon>
        <taxon>Metazoa</taxon>
        <taxon>Spiralia</taxon>
        <taxon>Lophotrochozoa</taxon>
        <taxon>Mollusca</taxon>
        <taxon>Gastropoda</taxon>
        <taxon>Heterobranchia</taxon>
        <taxon>Euthyneura</taxon>
        <taxon>Panpulmonata</taxon>
        <taxon>Sacoglossa</taxon>
        <taxon>Placobranchoidea</taxon>
        <taxon>Plakobranchidae</taxon>
        <taxon>Elysia</taxon>
    </lineage>
</organism>
<protein>
    <submittedName>
        <fullName evidence="3">UPF0672 protein C3orf58</fullName>
    </submittedName>
</protein>
<dbReference type="Gene3D" id="1.25.40.420">
    <property type="match status" value="1"/>
</dbReference>
<feature type="non-terminal residue" evidence="3">
    <location>
        <position position="171"/>
    </location>
</feature>
<dbReference type="Pfam" id="PF01344">
    <property type="entry name" value="Kelch_1"/>
    <property type="match status" value="1"/>
</dbReference>
<keyword evidence="2" id="KW-0677">Repeat</keyword>
<dbReference type="InterPro" id="IPR006652">
    <property type="entry name" value="Kelch_1"/>
</dbReference>
<sequence>MAWLEEDVEGRKSNLVELMNCVRFANISSYYFCDKIDTNPLLRENPELLQLMDTIRCYHMLKNRQQEMDVKLMPRRGMAYERGVMIIANPYTEDMLKKYNSMELLLPKTGEVIHICKLPQSLYTPGGNSALSDKWRKEYLPEYCVNSVEIFDPNDNTWSQGPSLSNALCGA</sequence>
<comment type="caution">
    <text evidence="3">The sequence shown here is derived from an EMBL/GenBank/DDBJ whole genome shotgun (WGS) entry which is preliminary data.</text>
</comment>
<proteinExistence type="predicted"/>